<evidence type="ECO:0000313" key="2">
    <source>
        <dbReference type="EMBL" id="CAJ1381273.1"/>
    </source>
</evidence>
<feature type="region of interest" description="Disordered" evidence="1">
    <location>
        <begin position="78"/>
        <end position="104"/>
    </location>
</feature>
<evidence type="ECO:0000256" key="1">
    <source>
        <dbReference type="SAM" id="MobiDB-lite"/>
    </source>
</evidence>
<organism evidence="2 3">
    <name type="scientific">Effrenium voratum</name>
    <dbReference type="NCBI Taxonomy" id="2562239"/>
    <lineage>
        <taxon>Eukaryota</taxon>
        <taxon>Sar</taxon>
        <taxon>Alveolata</taxon>
        <taxon>Dinophyceae</taxon>
        <taxon>Suessiales</taxon>
        <taxon>Symbiodiniaceae</taxon>
        <taxon>Effrenium</taxon>
    </lineage>
</organism>
<dbReference type="EMBL" id="CAUJNA010000793">
    <property type="protein sequence ID" value="CAJ1381273.1"/>
    <property type="molecule type" value="Genomic_DNA"/>
</dbReference>
<feature type="region of interest" description="Disordered" evidence="1">
    <location>
        <begin position="960"/>
        <end position="979"/>
    </location>
</feature>
<evidence type="ECO:0000313" key="3">
    <source>
        <dbReference type="Proteomes" id="UP001178507"/>
    </source>
</evidence>
<reference evidence="2" key="1">
    <citation type="submission" date="2023-08" db="EMBL/GenBank/DDBJ databases">
        <authorList>
            <person name="Chen Y."/>
            <person name="Shah S."/>
            <person name="Dougan E. K."/>
            <person name="Thang M."/>
            <person name="Chan C."/>
        </authorList>
    </citation>
    <scope>NUCLEOTIDE SEQUENCE</scope>
</reference>
<feature type="compositionally biased region" description="Low complexity" evidence="1">
    <location>
        <begin position="84"/>
        <end position="93"/>
    </location>
</feature>
<sequence>MSDLGLWTVVGGADKGGIIVRAERELGSSAVARLSTGAVVKGLECHEGRMFYELVQGQGPAKGWVTMSLKGKELLVKGVEESTSEGSTSGSESPNTEDMDVKGEKITADEKEALRLYETKFGEAQEGAHVHTGYNRKSFPWAMPQKVAKETSEELIKATQAFKEKRQRKTRYWDVDSDGEEVTLCSRCFMAIGETAYGDTADGKSTCVHPECMAQVMIEEMQQQEAAFLKEENEKKLKNREEYQIGWVPSTVPCSASLAQRFGLAASGLTSLVWDEVSRSVRVAATLEPSAAVNLEYLALALKVRRQERREPLFSLDPVDPQNMEKTMQTKRYEPEWLAGTSVGDIMFQADYFLKELALGEYTMPVVGMLSVFDWSEALSLHHQPWAGREWFVVKRAEVHMAEDKTLIPFVKMGVEAREQVLTADGLRDTAITSASHPLRRFADAFTRNFDLIAERKSVIFHLRELAKASVMAKFLVDSGAQLDDLWHTVAEEIVSNTAPEPHSEIPQLWNMRGLSRIRLENGKIVDMETGTVSNLHAIYGGVEFGLDRFELAQRHALRPGVPGMAMQQAGLQGMQLGPSGRPMFMPQRFQLTQRGEMPQGVDLDLDKFNLAELESFSKLPACSGAEGSLEARTLLGKAFLKGLNEGYRSMKSEDKELLKDMFNAAMADRTEEGDQFIPPTPNLSYIAKLRNLVNEEKALLKKRKLSFCDRNFAPGNAGLDFPRSWTSGFTVERGFSPAVMQKLKSSLVQLQVDATFQQALLEEVLPTAAPEFHKATEDGVVFRIYRLGSLEVRTTQEPGQAEDLGVVFSTRAVTWNLSEPNVRSVRDEEKIVRGRIYIEAIDAESAKRLDQLWSSKRLDYCHYYVVLETEDQNVILTEKFPDGSTMMAVNPEGVEDRNSLAKLMATVEDCKDMDVTVGKVKLVQINHHCKAAEGASPSLRKRFAKAVFCMLRRQARKTKGLDRRPYTSRKQMTDAKGK</sequence>
<protein>
    <submittedName>
        <fullName evidence="2">Uncharacterized protein</fullName>
    </submittedName>
</protein>
<dbReference type="AlphaFoldDB" id="A0AA36MWD7"/>
<gene>
    <name evidence="2" type="ORF">EVOR1521_LOCUS9012</name>
</gene>
<comment type="caution">
    <text evidence="2">The sequence shown here is derived from an EMBL/GenBank/DDBJ whole genome shotgun (WGS) entry which is preliminary data.</text>
</comment>
<keyword evidence="3" id="KW-1185">Reference proteome</keyword>
<proteinExistence type="predicted"/>
<name>A0AA36MWD7_9DINO</name>
<accession>A0AA36MWD7</accession>
<dbReference type="Proteomes" id="UP001178507">
    <property type="component" value="Unassembled WGS sequence"/>
</dbReference>